<feature type="signal peptide" evidence="1">
    <location>
        <begin position="1"/>
        <end position="20"/>
    </location>
</feature>
<evidence type="ECO:0008006" key="4">
    <source>
        <dbReference type="Google" id="ProtNLM"/>
    </source>
</evidence>
<dbReference type="EMBL" id="JAAZQQ010000001">
    <property type="protein sequence ID" value="NKX43349.1"/>
    <property type="molecule type" value="Genomic_DNA"/>
</dbReference>
<evidence type="ECO:0000313" key="3">
    <source>
        <dbReference type="Proteomes" id="UP000526408"/>
    </source>
</evidence>
<keyword evidence="3" id="KW-1185">Reference proteome</keyword>
<feature type="chain" id="PRO_5030580073" description="APCDD1 domain-containing protein" evidence="1">
    <location>
        <begin position="21"/>
        <end position="195"/>
    </location>
</feature>
<name>A0A7X6JXF9_9RHOB</name>
<organism evidence="2 3">
    <name type="scientific">Roseicyclus persicicus</name>
    <dbReference type="NCBI Taxonomy" id="2650661"/>
    <lineage>
        <taxon>Bacteria</taxon>
        <taxon>Pseudomonadati</taxon>
        <taxon>Pseudomonadota</taxon>
        <taxon>Alphaproteobacteria</taxon>
        <taxon>Rhodobacterales</taxon>
        <taxon>Roseobacteraceae</taxon>
        <taxon>Roseicyclus</taxon>
    </lineage>
</organism>
<gene>
    <name evidence="2" type="ORF">HCU73_02005</name>
</gene>
<comment type="caution">
    <text evidence="2">The sequence shown here is derived from an EMBL/GenBank/DDBJ whole genome shotgun (WGS) entry which is preliminary data.</text>
</comment>
<dbReference type="RefSeq" id="WP_168621720.1">
    <property type="nucleotide sequence ID" value="NZ_JAAZQQ010000001.1"/>
</dbReference>
<protein>
    <recommendedName>
        <fullName evidence="4">APCDD1 domain-containing protein</fullName>
    </recommendedName>
</protein>
<accession>A0A7X6JXF9</accession>
<evidence type="ECO:0000313" key="2">
    <source>
        <dbReference type="EMBL" id="NKX43349.1"/>
    </source>
</evidence>
<reference evidence="2 3" key="1">
    <citation type="submission" date="2020-04" db="EMBL/GenBank/DDBJ databases">
        <authorList>
            <person name="Yoon J."/>
        </authorList>
    </citation>
    <scope>NUCLEOTIDE SEQUENCE [LARGE SCALE GENOMIC DNA]</scope>
    <source>
        <strain evidence="2 3">KMU-115</strain>
    </source>
</reference>
<proteinExistence type="predicted"/>
<sequence length="195" mass="20767">MTTRQTLLALALLAAQPMPAAAEFAGAEAIRDLNGTFRSAAPEPWYGGFGTREFVFADGQWQLTFTHALDPAMTLRTFQFRTGGRYEVGAPVAAVPGTFEGNFEEAWKHVTLLTPDAGIAAAMGMADCGLTVNLETDISATGCAGWAPVEVCGWDHDLIALDETGVHFGVRPADNDLCTPDRRPAALLPAVPAFR</sequence>
<dbReference type="Proteomes" id="UP000526408">
    <property type="component" value="Unassembled WGS sequence"/>
</dbReference>
<dbReference type="AlphaFoldDB" id="A0A7X6JXF9"/>
<keyword evidence="1" id="KW-0732">Signal</keyword>
<evidence type="ECO:0000256" key="1">
    <source>
        <dbReference type="SAM" id="SignalP"/>
    </source>
</evidence>